<dbReference type="InterPro" id="IPR006073">
    <property type="entry name" value="GTP-bd"/>
</dbReference>
<dbReference type="Proteomes" id="UP000009046">
    <property type="component" value="Unassembled WGS sequence"/>
</dbReference>
<dbReference type="InterPro" id="IPR014100">
    <property type="entry name" value="GTP-bd_Obg/CgtA"/>
</dbReference>
<evidence type="ECO:0000256" key="2">
    <source>
        <dbReference type="ARBA" id="ARBA00007699"/>
    </source>
</evidence>
<feature type="domain" description="Obg" evidence="8">
    <location>
        <begin position="26"/>
        <end position="163"/>
    </location>
</feature>
<dbReference type="PANTHER" id="PTHR11702:SF43">
    <property type="entry name" value="GTP-BINDING PROTEIN 10"/>
    <property type="match status" value="1"/>
</dbReference>
<dbReference type="Pfam" id="PF01018">
    <property type="entry name" value="GTP1_OBG"/>
    <property type="match status" value="1"/>
</dbReference>
<dbReference type="GO" id="GO:0000287">
    <property type="term" value="F:magnesium ion binding"/>
    <property type="evidence" value="ECO:0007669"/>
    <property type="project" value="InterPro"/>
</dbReference>
<dbReference type="CTD" id="8231152"/>
<keyword evidence="5" id="KW-0342">GTP-binding</keyword>
<feature type="domain" description="OBG-type G" evidence="7">
    <location>
        <begin position="164"/>
        <end position="360"/>
    </location>
</feature>
<dbReference type="PRINTS" id="PR00326">
    <property type="entry name" value="GTP1OBG"/>
</dbReference>
<organism>
    <name type="scientific">Pediculus humanus subsp. corporis</name>
    <name type="common">Body louse</name>
    <dbReference type="NCBI Taxonomy" id="121224"/>
    <lineage>
        <taxon>Eukaryota</taxon>
        <taxon>Metazoa</taxon>
        <taxon>Ecdysozoa</taxon>
        <taxon>Arthropoda</taxon>
        <taxon>Hexapoda</taxon>
        <taxon>Insecta</taxon>
        <taxon>Pterygota</taxon>
        <taxon>Neoptera</taxon>
        <taxon>Paraneoptera</taxon>
        <taxon>Psocodea</taxon>
        <taxon>Troctomorpha</taxon>
        <taxon>Phthiraptera</taxon>
        <taxon>Anoplura</taxon>
        <taxon>Pediculidae</taxon>
        <taxon>Pediculus</taxon>
    </lineage>
</organism>
<dbReference type="HOGENOM" id="CLU_011747_2_3_1"/>
<evidence type="ECO:0000259" key="8">
    <source>
        <dbReference type="PROSITE" id="PS51883"/>
    </source>
</evidence>
<dbReference type="InterPro" id="IPR045086">
    <property type="entry name" value="OBG_GTPase"/>
</dbReference>
<evidence type="ECO:0000256" key="4">
    <source>
        <dbReference type="ARBA" id="ARBA00022741"/>
    </source>
</evidence>
<keyword evidence="11" id="KW-1185">Reference proteome</keyword>
<gene>
    <name evidence="10" type="primary">8231152</name>
    <name evidence="9" type="ORF">Phum_PHUM067630</name>
</gene>
<evidence type="ECO:0000259" key="7">
    <source>
        <dbReference type="PROSITE" id="PS51710"/>
    </source>
</evidence>
<keyword evidence="6" id="KW-0539">Nucleus</keyword>
<reference evidence="9" key="2">
    <citation type="submission" date="2007-04" db="EMBL/GenBank/DDBJ databases">
        <title>The genome of the human body louse.</title>
        <authorList>
            <consortium name="The Human Body Louse Genome Consortium"/>
            <person name="Kirkness E."/>
            <person name="Walenz B."/>
            <person name="Hass B."/>
            <person name="Bruggner R."/>
            <person name="Strausberg R."/>
        </authorList>
    </citation>
    <scope>NUCLEOTIDE SEQUENCE</scope>
    <source>
        <strain evidence="9">USDA</strain>
    </source>
</reference>
<dbReference type="VEuPathDB" id="VectorBase:PHUM067630"/>
<dbReference type="RefSeq" id="XP_002423568.1">
    <property type="nucleotide sequence ID" value="XM_002423523.1"/>
</dbReference>
<dbReference type="InterPro" id="IPR031167">
    <property type="entry name" value="G_OBG"/>
</dbReference>
<evidence type="ECO:0000256" key="5">
    <source>
        <dbReference type="ARBA" id="ARBA00023134"/>
    </source>
</evidence>
<dbReference type="FunCoup" id="E0VBS4">
    <property type="interactions" value="829"/>
</dbReference>
<evidence type="ECO:0000313" key="11">
    <source>
        <dbReference type="Proteomes" id="UP000009046"/>
    </source>
</evidence>
<keyword evidence="4" id="KW-0547">Nucleotide-binding</keyword>
<evidence type="ECO:0000256" key="6">
    <source>
        <dbReference type="ARBA" id="ARBA00023242"/>
    </source>
</evidence>
<dbReference type="PIRSF" id="PIRSF002401">
    <property type="entry name" value="GTP_bd_Obg/CgtA"/>
    <property type="match status" value="1"/>
</dbReference>
<reference evidence="10" key="3">
    <citation type="submission" date="2020-05" db="UniProtKB">
        <authorList>
            <consortium name="EnsemblMetazoa"/>
        </authorList>
    </citation>
    <scope>IDENTIFICATION</scope>
    <source>
        <strain evidence="10">USDA</strain>
    </source>
</reference>
<dbReference type="PANTHER" id="PTHR11702">
    <property type="entry name" value="DEVELOPMENTALLY REGULATED GTP-BINDING PROTEIN-RELATED"/>
    <property type="match status" value="1"/>
</dbReference>
<dbReference type="STRING" id="121224.E0VBS4"/>
<dbReference type="GO" id="GO:0003924">
    <property type="term" value="F:GTPase activity"/>
    <property type="evidence" value="ECO:0007669"/>
    <property type="project" value="InterPro"/>
</dbReference>
<dbReference type="InterPro" id="IPR036726">
    <property type="entry name" value="GTP1_OBG_dom_sf"/>
</dbReference>
<proteinExistence type="inferred from homology"/>
<dbReference type="InterPro" id="IPR006169">
    <property type="entry name" value="GTP1_OBG_dom"/>
</dbReference>
<evidence type="ECO:0000313" key="10">
    <source>
        <dbReference type="EnsemblMetazoa" id="PHUM067630-PA"/>
    </source>
</evidence>
<accession>E0VBS4</accession>
<dbReference type="SUPFAM" id="SSF82051">
    <property type="entry name" value="Obg GTP-binding protein N-terminal domain"/>
    <property type="match status" value="1"/>
</dbReference>
<dbReference type="GO" id="GO:0005525">
    <property type="term" value="F:GTP binding"/>
    <property type="evidence" value="ECO:0007669"/>
    <property type="project" value="UniProtKB-KW"/>
</dbReference>
<dbReference type="EMBL" id="DS235035">
    <property type="protein sequence ID" value="EEB10830.1"/>
    <property type="molecule type" value="Genomic_DNA"/>
</dbReference>
<dbReference type="PROSITE" id="PS51710">
    <property type="entry name" value="G_OBG"/>
    <property type="match status" value="1"/>
</dbReference>
<dbReference type="InParanoid" id="E0VBS4"/>
<dbReference type="GO" id="GO:0042254">
    <property type="term" value="P:ribosome biogenesis"/>
    <property type="evidence" value="ECO:0007669"/>
    <property type="project" value="UniProtKB-UniRule"/>
</dbReference>
<dbReference type="SUPFAM" id="SSF52540">
    <property type="entry name" value="P-loop containing nucleoside triphosphate hydrolases"/>
    <property type="match status" value="1"/>
</dbReference>
<dbReference type="Gene3D" id="2.70.210.12">
    <property type="entry name" value="GTP1/OBG domain"/>
    <property type="match status" value="1"/>
</dbReference>
<dbReference type="KEGG" id="phu:Phum_PHUM067630"/>
<dbReference type="EMBL" id="AAZO01000789">
    <property type="status" value="NOT_ANNOTATED_CDS"/>
    <property type="molecule type" value="Genomic_DNA"/>
</dbReference>
<dbReference type="GeneID" id="8231152"/>
<evidence type="ECO:0000313" key="9">
    <source>
        <dbReference type="EMBL" id="EEB10830.1"/>
    </source>
</evidence>
<dbReference type="InterPro" id="IPR027417">
    <property type="entry name" value="P-loop_NTPase"/>
</dbReference>
<dbReference type="Gene3D" id="3.40.50.300">
    <property type="entry name" value="P-loop containing nucleotide triphosphate hydrolases"/>
    <property type="match status" value="1"/>
</dbReference>
<dbReference type="OMA" id="VFMVDIF"/>
<dbReference type="AlphaFoldDB" id="E0VBS4"/>
<dbReference type="eggNOG" id="KOG1489">
    <property type="taxonomic scope" value="Eukaryota"/>
</dbReference>
<dbReference type="PROSITE" id="PS51883">
    <property type="entry name" value="OBG"/>
    <property type="match status" value="1"/>
</dbReference>
<evidence type="ECO:0008006" key="12">
    <source>
        <dbReference type="Google" id="ProtNLM"/>
    </source>
</evidence>
<dbReference type="EnsemblMetazoa" id="PHUM067630-RA">
    <property type="protein sequence ID" value="PHUM067630-PA"/>
    <property type="gene ID" value="PHUM067630"/>
</dbReference>
<dbReference type="GO" id="GO:0005739">
    <property type="term" value="C:mitochondrion"/>
    <property type="evidence" value="ECO:0007669"/>
    <property type="project" value="TreeGrafter"/>
</dbReference>
<name>E0VBS4_PEDHC</name>
<dbReference type="CDD" id="cd01898">
    <property type="entry name" value="Obg"/>
    <property type="match status" value="1"/>
</dbReference>
<dbReference type="Pfam" id="PF01926">
    <property type="entry name" value="MMR_HSR1"/>
    <property type="match status" value="1"/>
</dbReference>
<comment type="similarity">
    <text evidence="2">Belongs to the TRAFAC class OBG-HflX-like GTPase superfamily. OBG GTPase family.</text>
</comment>
<dbReference type="OrthoDB" id="347018at2759"/>
<sequence length="394" mass="43473">MGSPFAKFGNPFMTFSVFLFQKQFSKNFIDTIRLRVKGGNGGMGLPKYGGVGGKGGDVYVEARKKTILNHTWKKYSKLLVTAESGENSKTMKVFGKPGNDVIIPVPPGVVVYDEFMRKMGELNAVGDKIMVAEGGPGGGPNSVPAYSGSKGHSQLITIDLKLIADIGLVGFPNAGKSTLLNSLSRAKPKIADYAFTTLRPHLGILEYSDLRKISMADLPGLVEGASDDVGMGHEFLKHVERSSLLLLVVDIFGFQLTPQCSHRNCIESVILLNKELELYKSELLDKPAVLAINKMDLPGALTAFKEILPTFKDLPSYAASRLPEKLRPEKYLKFFDILPISAKSDKDSTEKLKQVLRECLDENFESSIMEMMTKNEMNLLKKVRQYQQLTHTAM</sequence>
<evidence type="ECO:0000256" key="3">
    <source>
        <dbReference type="ARBA" id="ARBA00022517"/>
    </source>
</evidence>
<comment type="subcellular location">
    <subcellularLocation>
        <location evidence="1">Nucleus</location>
        <location evidence="1">Nucleolus</location>
    </subcellularLocation>
</comment>
<dbReference type="GO" id="GO:0005730">
    <property type="term" value="C:nucleolus"/>
    <property type="evidence" value="ECO:0007669"/>
    <property type="project" value="UniProtKB-SubCell"/>
</dbReference>
<protein>
    <recommendedName>
        <fullName evidence="12">GTP-binding protein 10</fullName>
    </recommendedName>
</protein>
<evidence type="ECO:0000256" key="1">
    <source>
        <dbReference type="ARBA" id="ARBA00004604"/>
    </source>
</evidence>
<reference evidence="9" key="1">
    <citation type="submission" date="2007-04" db="EMBL/GenBank/DDBJ databases">
        <title>Annotation of Pediculus humanus corporis strain USDA.</title>
        <authorList>
            <person name="Kirkness E."/>
            <person name="Hannick L."/>
            <person name="Hass B."/>
            <person name="Bruggner R."/>
            <person name="Lawson D."/>
            <person name="Bidwell S."/>
            <person name="Joardar V."/>
            <person name="Caler E."/>
            <person name="Walenz B."/>
            <person name="Inman J."/>
            <person name="Schobel S."/>
            <person name="Galinsky K."/>
            <person name="Amedeo P."/>
            <person name="Strausberg R."/>
        </authorList>
    </citation>
    <scope>NUCLEOTIDE SEQUENCE</scope>
    <source>
        <strain evidence="9">USDA</strain>
    </source>
</reference>
<keyword evidence="3" id="KW-0690">Ribosome biogenesis</keyword>